<dbReference type="SUPFAM" id="SSF55073">
    <property type="entry name" value="Nucleotide cyclase"/>
    <property type="match status" value="1"/>
</dbReference>
<evidence type="ECO:0000256" key="7">
    <source>
        <dbReference type="ARBA" id="ARBA00023239"/>
    </source>
</evidence>
<feature type="domain" description="Guanylate cyclase" evidence="9">
    <location>
        <begin position="30"/>
        <end position="74"/>
    </location>
</feature>
<dbReference type="GO" id="GO:0007168">
    <property type="term" value="P:receptor guanylyl cyclase signaling pathway"/>
    <property type="evidence" value="ECO:0007669"/>
    <property type="project" value="TreeGrafter"/>
</dbReference>
<dbReference type="GO" id="GO:0004016">
    <property type="term" value="F:adenylate cyclase activity"/>
    <property type="evidence" value="ECO:0007669"/>
    <property type="project" value="TreeGrafter"/>
</dbReference>
<accession>A0A9N9WXZ0</accession>
<dbReference type="AlphaFoldDB" id="A0A9N9WXZ0"/>
<name>A0A9N9WXZ0_PHACE</name>
<dbReference type="InterPro" id="IPR001054">
    <property type="entry name" value="A/G_cyclase"/>
</dbReference>
<evidence type="ECO:0000256" key="2">
    <source>
        <dbReference type="ARBA" id="ARBA00022692"/>
    </source>
</evidence>
<keyword evidence="11" id="KW-1185">Reference proteome</keyword>
<sequence>RLQRVQGGDDRRRLHGGGGAARPGAGSRRTGSAWRIHMSEATKIRLEKAGGYQIEYRGPTEIKGKGTMDTYWLLGKSGFDKPLPDPPSVDLDESLIISCSLNHNSYDNLEDSASLDSRHLPADDHVNKSPRINPSFMRNMEHSKFSSLVRTIDDFGQRSVDHHMVKSSSSETPIVLGTPVSASEVAAALLGASTSSLGGFRRHVKIEEEDLSTPYNHYRCLSPRQRVGKVLRRQFSLDRAEEVARVDDRLLRTSPRLCKQNSAGAADLERIEEIPLRIPSSSPVSVVSPIQCTLSISVDSLIH</sequence>
<comment type="subcellular location">
    <subcellularLocation>
        <location evidence="1">Membrane</location>
    </subcellularLocation>
</comment>
<keyword evidence="6" id="KW-0325">Glycoprotein</keyword>
<reference evidence="10" key="2">
    <citation type="submission" date="2022-10" db="EMBL/GenBank/DDBJ databases">
        <authorList>
            <consortium name="ENA_rothamsted_submissions"/>
            <consortium name="culmorum"/>
            <person name="King R."/>
        </authorList>
    </citation>
    <scope>NUCLEOTIDE SEQUENCE</scope>
</reference>
<feature type="non-terminal residue" evidence="10">
    <location>
        <position position="1"/>
    </location>
</feature>
<protein>
    <recommendedName>
        <fullName evidence="9">Guanylate cyclase domain-containing protein</fullName>
    </recommendedName>
</protein>
<dbReference type="PANTHER" id="PTHR11920">
    <property type="entry name" value="GUANYLYL CYCLASE"/>
    <property type="match status" value="1"/>
</dbReference>
<dbReference type="GO" id="GO:0001653">
    <property type="term" value="F:peptide receptor activity"/>
    <property type="evidence" value="ECO:0007669"/>
    <property type="project" value="TreeGrafter"/>
</dbReference>
<dbReference type="InterPro" id="IPR029787">
    <property type="entry name" value="Nucleotide_cyclase"/>
</dbReference>
<feature type="compositionally biased region" description="Low complexity" evidence="8">
    <location>
        <begin position="22"/>
        <end position="31"/>
    </location>
</feature>
<dbReference type="GO" id="GO:0035556">
    <property type="term" value="P:intracellular signal transduction"/>
    <property type="evidence" value="ECO:0007669"/>
    <property type="project" value="InterPro"/>
</dbReference>
<dbReference type="GO" id="GO:0005886">
    <property type="term" value="C:plasma membrane"/>
    <property type="evidence" value="ECO:0007669"/>
    <property type="project" value="TreeGrafter"/>
</dbReference>
<dbReference type="GO" id="GO:0004383">
    <property type="term" value="F:guanylate cyclase activity"/>
    <property type="evidence" value="ECO:0007669"/>
    <property type="project" value="TreeGrafter"/>
</dbReference>
<dbReference type="OrthoDB" id="1890790at2759"/>
<evidence type="ECO:0000256" key="6">
    <source>
        <dbReference type="ARBA" id="ARBA00023180"/>
    </source>
</evidence>
<evidence type="ECO:0000256" key="4">
    <source>
        <dbReference type="ARBA" id="ARBA00022989"/>
    </source>
</evidence>
<dbReference type="Proteomes" id="UP001153737">
    <property type="component" value="Chromosome 10"/>
</dbReference>
<keyword evidence="4" id="KW-1133">Transmembrane helix</keyword>
<dbReference type="PANTHER" id="PTHR11920:SF462">
    <property type="entry name" value="GUANYLATE CYCLASE"/>
    <property type="match status" value="1"/>
</dbReference>
<keyword evidence="7" id="KW-0456">Lyase</keyword>
<dbReference type="Pfam" id="PF00211">
    <property type="entry name" value="Guanylate_cyc"/>
    <property type="match status" value="1"/>
</dbReference>
<reference evidence="10" key="1">
    <citation type="submission" date="2022-01" db="EMBL/GenBank/DDBJ databases">
        <authorList>
            <person name="King R."/>
        </authorList>
    </citation>
    <scope>NUCLEOTIDE SEQUENCE</scope>
</reference>
<evidence type="ECO:0000259" key="9">
    <source>
        <dbReference type="Pfam" id="PF00211"/>
    </source>
</evidence>
<dbReference type="InterPro" id="IPR050401">
    <property type="entry name" value="Cyclic_nucleotide_synthase"/>
</dbReference>
<evidence type="ECO:0000313" key="11">
    <source>
        <dbReference type="Proteomes" id="UP001153737"/>
    </source>
</evidence>
<evidence type="ECO:0000256" key="3">
    <source>
        <dbReference type="ARBA" id="ARBA00022741"/>
    </source>
</evidence>
<dbReference type="Gene3D" id="3.30.70.1230">
    <property type="entry name" value="Nucleotide cyclase"/>
    <property type="match status" value="1"/>
</dbReference>
<keyword evidence="5" id="KW-0472">Membrane</keyword>
<evidence type="ECO:0000256" key="8">
    <source>
        <dbReference type="SAM" id="MobiDB-lite"/>
    </source>
</evidence>
<proteinExistence type="predicted"/>
<evidence type="ECO:0000256" key="1">
    <source>
        <dbReference type="ARBA" id="ARBA00004370"/>
    </source>
</evidence>
<organism evidence="10 11">
    <name type="scientific">Phaedon cochleariae</name>
    <name type="common">Mustard beetle</name>
    <dbReference type="NCBI Taxonomy" id="80249"/>
    <lineage>
        <taxon>Eukaryota</taxon>
        <taxon>Metazoa</taxon>
        <taxon>Ecdysozoa</taxon>
        <taxon>Arthropoda</taxon>
        <taxon>Hexapoda</taxon>
        <taxon>Insecta</taxon>
        <taxon>Pterygota</taxon>
        <taxon>Neoptera</taxon>
        <taxon>Endopterygota</taxon>
        <taxon>Coleoptera</taxon>
        <taxon>Polyphaga</taxon>
        <taxon>Cucujiformia</taxon>
        <taxon>Chrysomeloidea</taxon>
        <taxon>Chrysomelidae</taxon>
        <taxon>Chrysomelinae</taxon>
        <taxon>Chrysomelini</taxon>
        <taxon>Phaedon</taxon>
    </lineage>
</organism>
<dbReference type="EMBL" id="OU896716">
    <property type="protein sequence ID" value="CAG9814279.1"/>
    <property type="molecule type" value="Genomic_DNA"/>
</dbReference>
<keyword evidence="3" id="KW-0547">Nucleotide-binding</keyword>
<evidence type="ECO:0000256" key="5">
    <source>
        <dbReference type="ARBA" id="ARBA00023136"/>
    </source>
</evidence>
<keyword evidence="2" id="KW-0812">Transmembrane</keyword>
<evidence type="ECO:0000313" key="10">
    <source>
        <dbReference type="EMBL" id="CAG9814279.1"/>
    </source>
</evidence>
<dbReference type="GO" id="GO:0000166">
    <property type="term" value="F:nucleotide binding"/>
    <property type="evidence" value="ECO:0007669"/>
    <property type="project" value="UniProtKB-KW"/>
</dbReference>
<gene>
    <name evidence="10" type="ORF">PHAECO_LOCUS1994</name>
</gene>
<feature type="region of interest" description="Disordered" evidence="8">
    <location>
        <begin position="1"/>
        <end position="31"/>
    </location>
</feature>